<evidence type="ECO:0000313" key="3">
    <source>
        <dbReference type="Proteomes" id="UP000234803"/>
    </source>
</evidence>
<reference evidence="2 3" key="1">
    <citation type="submission" date="2017-12" db="EMBL/GenBank/DDBJ databases">
        <title>Comparative Functional Genomics of Dry Heat Resistant strains isolated from the Viking Spacecraft.</title>
        <authorList>
            <person name="Seuylemezian A."/>
            <person name="Cooper K."/>
            <person name="Vaishampayan P."/>
        </authorList>
    </citation>
    <scope>NUCLEOTIDE SEQUENCE [LARGE SCALE GENOMIC DNA]</scope>
    <source>
        <strain evidence="2 3">V48-19</strain>
    </source>
</reference>
<dbReference type="Proteomes" id="UP000234803">
    <property type="component" value="Unassembled WGS sequence"/>
</dbReference>
<keyword evidence="1" id="KW-0472">Membrane</keyword>
<dbReference type="KEGG" id="bht:DIC78_00575"/>
<feature type="transmembrane region" description="Helical" evidence="1">
    <location>
        <begin position="37"/>
        <end position="56"/>
    </location>
</feature>
<keyword evidence="1" id="KW-0812">Transmembrane</keyword>
<evidence type="ECO:0000313" key="2">
    <source>
        <dbReference type="EMBL" id="PLS04603.1"/>
    </source>
</evidence>
<organism evidence="2 3">
    <name type="scientific">Bacillus halotolerans</name>
    <dbReference type="NCBI Taxonomy" id="260554"/>
    <lineage>
        <taxon>Bacteria</taxon>
        <taxon>Bacillati</taxon>
        <taxon>Bacillota</taxon>
        <taxon>Bacilli</taxon>
        <taxon>Bacillales</taxon>
        <taxon>Bacillaceae</taxon>
        <taxon>Bacillus</taxon>
    </lineage>
</organism>
<feature type="transmembrane region" description="Helical" evidence="1">
    <location>
        <begin position="63"/>
        <end position="79"/>
    </location>
</feature>
<accession>A0A9Q6F0F7</accession>
<comment type="caution">
    <text evidence="2">The sequence shown here is derived from an EMBL/GenBank/DDBJ whole genome shotgun (WGS) entry which is preliminary data.</text>
</comment>
<dbReference type="AlphaFoldDB" id="A0A9Q6F0F7"/>
<proteinExistence type="predicted"/>
<name>A0A9Q6F0F7_9BACI</name>
<gene>
    <name evidence="2" type="ORF">CUU63_19130</name>
</gene>
<evidence type="ECO:0000256" key="1">
    <source>
        <dbReference type="SAM" id="Phobius"/>
    </source>
</evidence>
<sequence length="80" mass="9408">MNFDDKKSILKTVGNIFMVLVLISLFVYAFSNESIGWYVKITSIVMLTISYICYALISLQEKWFILTLIISWLVIIFWVF</sequence>
<dbReference type="EMBL" id="PGUV01000016">
    <property type="protein sequence ID" value="PLS04603.1"/>
    <property type="molecule type" value="Genomic_DNA"/>
</dbReference>
<keyword evidence="1" id="KW-1133">Transmembrane helix</keyword>
<feature type="transmembrane region" description="Helical" evidence="1">
    <location>
        <begin position="12"/>
        <end position="31"/>
    </location>
</feature>
<protein>
    <submittedName>
        <fullName evidence="2">Uncharacterized protein</fullName>
    </submittedName>
</protein>